<keyword evidence="3" id="KW-0862">Zinc</keyword>
<gene>
    <name evidence="6" type="ORF">BDV29DRAFT_185895</name>
</gene>
<organism evidence="6 7">
    <name type="scientific">Aspergillus leporis</name>
    <dbReference type="NCBI Taxonomy" id="41062"/>
    <lineage>
        <taxon>Eukaryota</taxon>
        <taxon>Fungi</taxon>
        <taxon>Dikarya</taxon>
        <taxon>Ascomycota</taxon>
        <taxon>Pezizomycotina</taxon>
        <taxon>Eurotiomycetes</taxon>
        <taxon>Eurotiomycetidae</taxon>
        <taxon>Eurotiales</taxon>
        <taxon>Aspergillaceae</taxon>
        <taxon>Aspergillus</taxon>
        <taxon>Aspergillus subgen. Circumdati</taxon>
    </lineage>
</organism>
<keyword evidence="1" id="KW-0479">Metal-binding</keyword>
<dbReference type="Pfam" id="PF25327">
    <property type="entry name" value="UBL_ZFAND1"/>
    <property type="match status" value="1"/>
</dbReference>
<evidence type="ECO:0000259" key="5">
    <source>
        <dbReference type="PROSITE" id="PS51039"/>
    </source>
</evidence>
<evidence type="ECO:0000313" key="7">
    <source>
        <dbReference type="Proteomes" id="UP000326565"/>
    </source>
</evidence>
<reference evidence="6 7" key="1">
    <citation type="submission" date="2019-04" db="EMBL/GenBank/DDBJ databases">
        <title>Friends and foes A comparative genomics study of 23 Aspergillus species from section Flavi.</title>
        <authorList>
            <consortium name="DOE Joint Genome Institute"/>
            <person name="Kjaerbolling I."/>
            <person name="Vesth T."/>
            <person name="Frisvad J.C."/>
            <person name="Nybo J.L."/>
            <person name="Theobald S."/>
            <person name="Kildgaard S."/>
            <person name="Isbrandt T."/>
            <person name="Kuo A."/>
            <person name="Sato A."/>
            <person name="Lyhne E.K."/>
            <person name="Kogle M.E."/>
            <person name="Wiebenga A."/>
            <person name="Kun R.S."/>
            <person name="Lubbers R.J."/>
            <person name="Makela M.R."/>
            <person name="Barry K."/>
            <person name="Chovatia M."/>
            <person name="Clum A."/>
            <person name="Daum C."/>
            <person name="Haridas S."/>
            <person name="He G."/>
            <person name="LaButti K."/>
            <person name="Lipzen A."/>
            <person name="Mondo S."/>
            <person name="Riley R."/>
            <person name="Salamov A."/>
            <person name="Simmons B.A."/>
            <person name="Magnuson J.K."/>
            <person name="Henrissat B."/>
            <person name="Mortensen U.H."/>
            <person name="Larsen T.O."/>
            <person name="Devries R.P."/>
            <person name="Grigoriev I.V."/>
            <person name="Machida M."/>
            <person name="Baker S.E."/>
            <person name="Andersen M.R."/>
        </authorList>
    </citation>
    <scope>NUCLEOTIDE SEQUENCE [LARGE SCALE GENOMIC DNA]</scope>
    <source>
        <strain evidence="6 7">CBS 151.66</strain>
    </source>
</reference>
<dbReference type="InterPro" id="IPR000058">
    <property type="entry name" value="Znf_AN1"/>
</dbReference>
<keyword evidence="2 4" id="KW-0863">Zinc-finger</keyword>
<keyword evidence="7" id="KW-1185">Reference proteome</keyword>
<dbReference type="GO" id="GO:0005737">
    <property type="term" value="C:cytoplasm"/>
    <property type="evidence" value="ECO:0007669"/>
    <property type="project" value="TreeGrafter"/>
</dbReference>
<dbReference type="EMBL" id="ML732466">
    <property type="protein sequence ID" value="KAB8067589.1"/>
    <property type="molecule type" value="Genomic_DNA"/>
</dbReference>
<dbReference type="Pfam" id="PF01428">
    <property type="entry name" value="zf-AN1"/>
    <property type="match status" value="2"/>
</dbReference>
<evidence type="ECO:0000256" key="3">
    <source>
        <dbReference type="ARBA" id="ARBA00022833"/>
    </source>
</evidence>
<evidence type="ECO:0000256" key="2">
    <source>
        <dbReference type="ARBA" id="ARBA00022771"/>
    </source>
</evidence>
<dbReference type="SUPFAM" id="SSF118310">
    <property type="entry name" value="AN1-like Zinc finger"/>
    <property type="match status" value="2"/>
</dbReference>
<proteinExistence type="predicted"/>
<protein>
    <recommendedName>
        <fullName evidence="5">AN1-type domain-containing protein</fullName>
    </recommendedName>
</protein>
<evidence type="ECO:0000256" key="1">
    <source>
        <dbReference type="ARBA" id="ARBA00022723"/>
    </source>
</evidence>
<evidence type="ECO:0000313" key="6">
    <source>
        <dbReference type="EMBL" id="KAB8067589.1"/>
    </source>
</evidence>
<dbReference type="OrthoDB" id="431929at2759"/>
<dbReference type="InterPro" id="IPR057358">
    <property type="entry name" value="UBL_ZFAND1-like"/>
</dbReference>
<dbReference type="Gene3D" id="4.10.1110.10">
    <property type="entry name" value="AN1-like Zinc finger"/>
    <property type="match status" value="2"/>
</dbReference>
<dbReference type="Proteomes" id="UP000326565">
    <property type="component" value="Unassembled WGS sequence"/>
</dbReference>
<accession>A0A5N5WHC6</accession>
<evidence type="ECO:0000256" key="4">
    <source>
        <dbReference type="PROSITE-ProRule" id="PRU00449"/>
    </source>
</evidence>
<dbReference type="PANTHER" id="PTHR14677:SF40">
    <property type="entry name" value="CDC48-ASSOCIATED UBIQUITIN-LIKE_ZINC FINGER PROTEIN 1"/>
    <property type="match status" value="1"/>
</dbReference>
<feature type="domain" description="AN1-type" evidence="5">
    <location>
        <begin position="26"/>
        <end position="74"/>
    </location>
</feature>
<dbReference type="PROSITE" id="PS51039">
    <property type="entry name" value="ZF_AN1"/>
    <property type="match status" value="1"/>
</dbReference>
<dbReference type="GO" id="GO:0008270">
    <property type="term" value="F:zinc ion binding"/>
    <property type="evidence" value="ECO:0007669"/>
    <property type="project" value="UniProtKB-KW"/>
</dbReference>
<dbReference type="SMART" id="SM00154">
    <property type="entry name" value="ZnF_AN1"/>
    <property type="match status" value="2"/>
</dbReference>
<dbReference type="AlphaFoldDB" id="A0A5N5WHC6"/>
<dbReference type="InterPro" id="IPR035896">
    <property type="entry name" value="AN1-like_Znf"/>
</dbReference>
<name>A0A5N5WHC6_9EURO</name>
<dbReference type="PANTHER" id="PTHR14677">
    <property type="entry name" value="ARSENITE INDUCUBLE RNA ASSOCIATED PROTEIN AIP-1-RELATED"/>
    <property type="match status" value="1"/>
</dbReference>
<sequence length="310" mass="34634">MSPISVSKGKPSQQESFTQMADKDLESIGRHCQFEYCNQLDFLPFRCESCRGTFCLDHRTETTHKCPKAGEWARRRNAQNTSSSSFPTQKPTIYNSDQCAHLDCKTLINTMKDPGVRCPNCNRQYCLKHRLREEHECAKITPLGGRPGGAAGSNANETLRSMFAKVRTWGKDKSYAATQGLTPTPKPNSPAARTAQLNTLKKSAKGDTSVPADNRLYLHVVGTSDTQRVDPPKGDFYFDNRWKVGRVLDDAARRLHVENVNNRAEENERLRIYHVETGEFLEFSDTIGAGKVKSGHTIILLRGAGVMLGK</sequence>